<keyword evidence="3" id="KW-1185">Reference proteome</keyword>
<dbReference type="Pfam" id="PF01863">
    <property type="entry name" value="YgjP-like"/>
    <property type="match status" value="1"/>
</dbReference>
<evidence type="ECO:0000313" key="2">
    <source>
        <dbReference type="EMBL" id="EGC18239.1"/>
    </source>
</evidence>
<comment type="caution">
    <text evidence="2">The sequence shown here is derived from an EMBL/GenBank/DDBJ whole genome shotgun (WGS) entry which is preliminary data.</text>
</comment>
<name>F0EX08_9NEIS</name>
<dbReference type="CDD" id="cd07344">
    <property type="entry name" value="M48_yhfN_like"/>
    <property type="match status" value="1"/>
</dbReference>
<dbReference type="Proteomes" id="UP000004088">
    <property type="component" value="Unassembled WGS sequence"/>
</dbReference>
<dbReference type="Gene3D" id="3.30.2010.10">
    <property type="entry name" value="Metalloproteases ('zincins'), catalytic domain"/>
    <property type="match status" value="1"/>
</dbReference>
<proteinExistence type="predicted"/>
<protein>
    <recommendedName>
        <fullName evidence="1">YgjP-like metallopeptidase domain-containing protein</fullName>
    </recommendedName>
</protein>
<evidence type="ECO:0000313" key="3">
    <source>
        <dbReference type="Proteomes" id="UP000004088"/>
    </source>
</evidence>
<reference evidence="2 3" key="1">
    <citation type="submission" date="2011-01" db="EMBL/GenBank/DDBJ databases">
        <authorList>
            <person name="Muzny D."/>
            <person name="Qin X."/>
            <person name="Deng J."/>
            <person name="Jiang H."/>
            <person name="Liu Y."/>
            <person name="Qu J."/>
            <person name="Song X.-Z."/>
            <person name="Zhang L."/>
            <person name="Thornton R."/>
            <person name="Coyle M."/>
            <person name="Francisco L."/>
            <person name="Jackson L."/>
            <person name="Javaid M."/>
            <person name="Korchina V."/>
            <person name="Kovar C."/>
            <person name="Mata R."/>
            <person name="Mathew T."/>
            <person name="Ngo R."/>
            <person name="Nguyen L."/>
            <person name="Nguyen N."/>
            <person name="Okwuonu G."/>
            <person name="Ongeri F."/>
            <person name="Pham C."/>
            <person name="Simmons D."/>
            <person name="Wilczek-Boney K."/>
            <person name="Hale W."/>
            <person name="Jakkamsetti A."/>
            <person name="Pham P."/>
            <person name="Ruth R."/>
            <person name="San Lucas F."/>
            <person name="Warren J."/>
            <person name="Zhang J."/>
            <person name="Zhao Z."/>
            <person name="Zhou C."/>
            <person name="Zhu D."/>
            <person name="Lee S."/>
            <person name="Bess C."/>
            <person name="Blankenburg K."/>
            <person name="Forbes L."/>
            <person name="Fu Q."/>
            <person name="Gubbala S."/>
            <person name="Hirani K."/>
            <person name="Jayaseelan J.C."/>
            <person name="Lara F."/>
            <person name="Munidasa M."/>
            <person name="Palculict T."/>
            <person name="Patil S."/>
            <person name="Pu L.-L."/>
            <person name="Saada N."/>
            <person name="Tang L."/>
            <person name="Weissenberger G."/>
            <person name="Zhu Y."/>
            <person name="Hemphill L."/>
            <person name="Shang Y."/>
            <person name="Youmans B."/>
            <person name="Ayvaz T."/>
            <person name="Ross M."/>
            <person name="Santibanez J."/>
            <person name="Aqrawi P."/>
            <person name="Gross S."/>
            <person name="Joshi V."/>
            <person name="Fowler G."/>
            <person name="Nazareth L."/>
            <person name="Reid J."/>
            <person name="Worley K."/>
            <person name="Petrosino J."/>
            <person name="Highlander S."/>
            <person name="Gibbs R."/>
        </authorList>
    </citation>
    <scope>NUCLEOTIDE SEQUENCE [LARGE SCALE GENOMIC DNA]</scope>
    <source>
        <strain evidence="2 3">ATCC 33394</strain>
    </source>
</reference>
<dbReference type="HOGENOM" id="CLU_065947_2_0_4"/>
<dbReference type="AlphaFoldDB" id="F0EX08"/>
<evidence type="ECO:0000259" key="1">
    <source>
        <dbReference type="Pfam" id="PF01863"/>
    </source>
</evidence>
<dbReference type="InterPro" id="IPR053136">
    <property type="entry name" value="UTP_pyrophosphatase-like"/>
</dbReference>
<dbReference type="InterPro" id="IPR002725">
    <property type="entry name" value="YgjP-like_metallopeptidase"/>
</dbReference>
<dbReference type="RefSeq" id="WP_003781372.1">
    <property type="nucleotide sequence ID" value="NZ_GL870929.1"/>
</dbReference>
<feature type="domain" description="YgjP-like metallopeptidase" evidence="1">
    <location>
        <begin position="23"/>
        <end position="219"/>
    </location>
</feature>
<gene>
    <name evidence="2" type="ORF">HMPREF9098_0388</name>
</gene>
<dbReference type="PANTHER" id="PTHR30399:SF1">
    <property type="entry name" value="UTP PYROPHOSPHATASE"/>
    <property type="match status" value="1"/>
</dbReference>
<accession>F0EX08</accession>
<organism evidence="2 3">
    <name type="scientific">Kingella denitrificans ATCC 33394</name>
    <dbReference type="NCBI Taxonomy" id="888741"/>
    <lineage>
        <taxon>Bacteria</taxon>
        <taxon>Pseudomonadati</taxon>
        <taxon>Pseudomonadota</taxon>
        <taxon>Betaproteobacteria</taxon>
        <taxon>Neisseriales</taxon>
        <taxon>Neisseriaceae</taxon>
        <taxon>Kingella</taxon>
    </lineage>
</organism>
<dbReference type="STRING" id="888741.HMPREF9098_0388"/>
<sequence>MHTLVYPLSGNAVTLHINRRAKKNIILRPHGKSSLHISIPPWLSQNRLQQWLRANEPLLAQMLAKAACTPPIPQNTLPEWIWWHGRKTPLVIQRGATQIRYNESSLHLPNATVAPLQQWLWQQAGQHLLPKLAAHAQTWQKQPARIALTRAKTFWGVCRQRTGIRLNWRLIGAPEAVQDYVCLHEIAHLTHADHSPQFWQLVQHYCPAYPTAQHWLKQHGRELFTLG</sequence>
<dbReference type="EMBL" id="AEWV01000006">
    <property type="protein sequence ID" value="EGC18239.1"/>
    <property type="molecule type" value="Genomic_DNA"/>
</dbReference>
<dbReference type="PANTHER" id="PTHR30399">
    <property type="entry name" value="UNCHARACTERIZED PROTEIN YGJP"/>
    <property type="match status" value="1"/>
</dbReference>